<protein>
    <submittedName>
        <fullName evidence="9">ABC transporter permease</fullName>
    </submittedName>
</protein>
<feature type="transmembrane region" description="Helical" evidence="7">
    <location>
        <begin position="226"/>
        <end position="251"/>
    </location>
</feature>
<dbReference type="PANTHER" id="PTHR43227:SF11">
    <property type="entry name" value="BLL4140 PROTEIN"/>
    <property type="match status" value="1"/>
</dbReference>
<dbReference type="EMBL" id="JBHILM010000035">
    <property type="protein sequence ID" value="MFB5684109.1"/>
    <property type="molecule type" value="Genomic_DNA"/>
</dbReference>
<dbReference type="PANTHER" id="PTHR43227">
    <property type="entry name" value="BLL4140 PROTEIN"/>
    <property type="match status" value="1"/>
</dbReference>
<name>A0ABV5BFF0_9BACL</name>
<feature type="transmembrane region" description="Helical" evidence="7">
    <location>
        <begin position="127"/>
        <end position="150"/>
    </location>
</feature>
<dbReference type="SUPFAM" id="SSF161098">
    <property type="entry name" value="MetI-like"/>
    <property type="match status" value="1"/>
</dbReference>
<keyword evidence="3" id="KW-1003">Cell membrane</keyword>
<dbReference type="Gene3D" id="1.10.3720.10">
    <property type="entry name" value="MetI-like"/>
    <property type="match status" value="1"/>
</dbReference>
<dbReference type="InterPro" id="IPR000515">
    <property type="entry name" value="MetI-like"/>
</dbReference>
<dbReference type="RefSeq" id="WP_375527826.1">
    <property type="nucleotide sequence ID" value="NZ_JBHILM010000035.1"/>
</dbReference>
<keyword evidence="5 7" id="KW-1133">Transmembrane helix</keyword>
<evidence type="ECO:0000256" key="1">
    <source>
        <dbReference type="ARBA" id="ARBA00004651"/>
    </source>
</evidence>
<accession>A0ABV5BFF0</accession>
<evidence type="ECO:0000259" key="8">
    <source>
        <dbReference type="PROSITE" id="PS50928"/>
    </source>
</evidence>
<evidence type="ECO:0000256" key="2">
    <source>
        <dbReference type="ARBA" id="ARBA00022448"/>
    </source>
</evidence>
<proteinExistence type="inferred from homology"/>
<keyword evidence="6 7" id="KW-0472">Membrane</keyword>
<dbReference type="PROSITE" id="PS50928">
    <property type="entry name" value="ABC_TM1"/>
    <property type="match status" value="1"/>
</dbReference>
<dbReference type="InterPro" id="IPR050809">
    <property type="entry name" value="UgpAE/MalFG_permease"/>
</dbReference>
<feature type="transmembrane region" description="Helical" evidence="7">
    <location>
        <begin position="179"/>
        <end position="205"/>
    </location>
</feature>
<feature type="transmembrane region" description="Helical" evidence="7">
    <location>
        <begin position="94"/>
        <end position="115"/>
    </location>
</feature>
<dbReference type="InterPro" id="IPR035906">
    <property type="entry name" value="MetI-like_sf"/>
</dbReference>
<gene>
    <name evidence="9" type="ORF">ACE3NQ_24675</name>
</gene>
<evidence type="ECO:0000256" key="3">
    <source>
        <dbReference type="ARBA" id="ARBA00022475"/>
    </source>
</evidence>
<organism evidence="9 10">
    <name type="scientific">Paenibacillus terreus</name>
    <dbReference type="NCBI Taxonomy" id="1387834"/>
    <lineage>
        <taxon>Bacteria</taxon>
        <taxon>Bacillati</taxon>
        <taxon>Bacillota</taxon>
        <taxon>Bacilli</taxon>
        <taxon>Bacillales</taxon>
        <taxon>Paenibacillaceae</taxon>
        <taxon>Paenibacillus</taxon>
    </lineage>
</organism>
<evidence type="ECO:0000256" key="6">
    <source>
        <dbReference type="ARBA" id="ARBA00023136"/>
    </source>
</evidence>
<evidence type="ECO:0000256" key="4">
    <source>
        <dbReference type="ARBA" id="ARBA00022692"/>
    </source>
</evidence>
<evidence type="ECO:0000256" key="5">
    <source>
        <dbReference type="ARBA" id="ARBA00022989"/>
    </source>
</evidence>
<comment type="subcellular location">
    <subcellularLocation>
        <location evidence="1 7">Cell membrane</location>
        <topology evidence="1 7">Multi-pass membrane protein</topology>
    </subcellularLocation>
</comment>
<reference evidence="9 10" key="1">
    <citation type="submission" date="2024-09" db="EMBL/GenBank/DDBJ databases">
        <authorList>
            <person name="Ruan L."/>
        </authorList>
    </citation>
    <scope>NUCLEOTIDE SEQUENCE [LARGE SCALE GENOMIC DNA]</scope>
    <source>
        <strain evidence="9 10">D33</strain>
    </source>
</reference>
<feature type="transmembrane region" description="Helical" evidence="7">
    <location>
        <begin position="288"/>
        <end position="313"/>
    </location>
</feature>
<dbReference type="Pfam" id="PF00528">
    <property type="entry name" value="BPD_transp_1"/>
    <property type="match status" value="1"/>
</dbReference>
<sequence>MNQGTTVSRSAAIVPKRKKKKKYDYRKYSPLLIMMIPGLLYLFINNFLPMLGIAIAFKDINFAKGIWQSDWIGFKNFEYLFKTTDAYIITRNTILYNLFFLVAGTFLSFICAIFLNEIKKKGLLRAYQAIISMPHLISWVILSYLVYAFLSVDNGLLNKTILPLLGIKDGISWYYEAKYWPVILSLVHFWKGVGYSSIVFFAALLGINEEYYEAARIDGASRWKQIAHITLPLVVPVIIIMTLLQMGRIFYSDFGLFYQVPLNSGALFETTATIDTYVFNGLTGSGDIGMSAAAGVYQSIVGFILVITVNYLVRRKNKDSALF</sequence>
<dbReference type="CDD" id="cd06261">
    <property type="entry name" value="TM_PBP2"/>
    <property type="match status" value="1"/>
</dbReference>
<keyword evidence="2 7" id="KW-0813">Transport</keyword>
<comment type="similarity">
    <text evidence="7">Belongs to the binding-protein-dependent transport system permease family.</text>
</comment>
<evidence type="ECO:0000313" key="10">
    <source>
        <dbReference type="Proteomes" id="UP001580407"/>
    </source>
</evidence>
<evidence type="ECO:0000313" key="9">
    <source>
        <dbReference type="EMBL" id="MFB5684109.1"/>
    </source>
</evidence>
<feature type="transmembrane region" description="Helical" evidence="7">
    <location>
        <begin position="25"/>
        <end position="44"/>
    </location>
</feature>
<comment type="caution">
    <text evidence="9">The sequence shown here is derived from an EMBL/GenBank/DDBJ whole genome shotgun (WGS) entry which is preliminary data.</text>
</comment>
<keyword evidence="10" id="KW-1185">Reference proteome</keyword>
<dbReference type="Proteomes" id="UP001580407">
    <property type="component" value="Unassembled WGS sequence"/>
</dbReference>
<keyword evidence="4 7" id="KW-0812">Transmembrane</keyword>
<evidence type="ECO:0000256" key="7">
    <source>
        <dbReference type="RuleBase" id="RU363032"/>
    </source>
</evidence>
<feature type="domain" description="ABC transmembrane type-1" evidence="8">
    <location>
        <begin position="90"/>
        <end position="309"/>
    </location>
</feature>